<dbReference type="Pfam" id="PF13546">
    <property type="entry name" value="DDE_5"/>
    <property type="match status" value="1"/>
</dbReference>
<gene>
    <name evidence="2" type="ORF">ACFQ3T_12065</name>
</gene>
<dbReference type="InterPro" id="IPR038721">
    <property type="entry name" value="IS701-like_DDE_dom"/>
</dbReference>
<dbReference type="Proteomes" id="UP001597168">
    <property type="component" value="Unassembled WGS sequence"/>
</dbReference>
<evidence type="ECO:0000259" key="1">
    <source>
        <dbReference type="Pfam" id="PF13546"/>
    </source>
</evidence>
<comment type="caution">
    <text evidence="2">The sequence shown here is derived from an EMBL/GenBank/DDBJ whole genome shotgun (WGS) entry which is preliminary data.</text>
</comment>
<name>A0ABW3QSP2_9PSEU</name>
<evidence type="ECO:0000313" key="2">
    <source>
        <dbReference type="EMBL" id="MFD1147864.1"/>
    </source>
</evidence>
<dbReference type="PANTHER" id="PTHR33627">
    <property type="entry name" value="TRANSPOSASE"/>
    <property type="match status" value="1"/>
</dbReference>
<dbReference type="EMBL" id="JBHTLK010000048">
    <property type="protein sequence ID" value="MFD1147864.1"/>
    <property type="molecule type" value="Genomic_DNA"/>
</dbReference>
<sequence length="413" mass="45184">MSVALSPRLDLHRDVLDELCSGLFTSMFRSDQRRKGMSYLYGLLTAPGRKSMRNIAAAVGGHATEQSLHHFISDSTWDWAPVREALTDYTVRAMPPQAWVVRPMVIPKAGNDSVGVGRRFCPTLGQALNAQHALGVWAASDEVSSPVNWRLHLPHAWLRDERKRSRASIPDGVGEESITDCVLEAYLEVASRPGVPSRPVVLDARCLDIERLARRLRAAGTPWLVRIGTNHRLTTDDVRLPGLTSGAVPAYQLIGALRSARRLLNWTDHEPIPTTRTDLVAAVRVGLPTERGVDEVTDLHLIGTGLVGHPWPAQLWLTDLGDSAAPAELLRLGKLVDRVDRDAVDIGERVGLRDFSGRSFAGWHRHVTLASAAHALCASTDPGARAVVEAPAPRTPGARGRVFGWAARRPETR</sequence>
<protein>
    <submittedName>
        <fullName evidence="2">IS701 family transposase</fullName>
    </submittedName>
</protein>
<dbReference type="RefSeq" id="WP_380723325.1">
    <property type="nucleotide sequence ID" value="NZ_JBHTLK010000048.1"/>
</dbReference>
<reference evidence="3" key="1">
    <citation type="journal article" date="2019" name="Int. J. Syst. Evol. Microbiol.">
        <title>The Global Catalogue of Microorganisms (GCM) 10K type strain sequencing project: providing services to taxonomists for standard genome sequencing and annotation.</title>
        <authorList>
            <consortium name="The Broad Institute Genomics Platform"/>
            <consortium name="The Broad Institute Genome Sequencing Center for Infectious Disease"/>
            <person name="Wu L."/>
            <person name="Ma J."/>
        </authorList>
    </citation>
    <scope>NUCLEOTIDE SEQUENCE [LARGE SCALE GENOMIC DNA]</scope>
    <source>
        <strain evidence="3">CCUG 60214</strain>
    </source>
</reference>
<proteinExistence type="predicted"/>
<dbReference type="InterPro" id="IPR039365">
    <property type="entry name" value="IS701-like"/>
</dbReference>
<feature type="domain" description="Transposase IS701-like DDE" evidence="1">
    <location>
        <begin position="23"/>
        <end position="240"/>
    </location>
</feature>
<feature type="non-terminal residue" evidence="2">
    <location>
        <position position="413"/>
    </location>
</feature>
<keyword evidence="3" id="KW-1185">Reference proteome</keyword>
<evidence type="ECO:0000313" key="3">
    <source>
        <dbReference type="Proteomes" id="UP001597168"/>
    </source>
</evidence>
<dbReference type="PANTHER" id="PTHR33627:SF1">
    <property type="entry name" value="TRANSPOSASE"/>
    <property type="match status" value="1"/>
</dbReference>
<organism evidence="2 3">
    <name type="scientific">Saccharothrix hoggarensis</name>
    <dbReference type="NCBI Taxonomy" id="913853"/>
    <lineage>
        <taxon>Bacteria</taxon>
        <taxon>Bacillati</taxon>
        <taxon>Actinomycetota</taxon>
        <taxon>Actinomycetes</taxon>
        <taxon>Pseudonocardiales</taxon>
        <taxon>Pseudonocardiaceae</taxon>
        <taxon>Saccharothrix</taxon>
    </lineage>
</organism>
<accession>A0ABW3QSP2</accession>